<proteinExistence type="inferred from homology"/>
<evidence type="ECO:0000256" key="2">
    <source>
        <dbReference type="ARBA" id="ARBA00023002"/>
    </source>
</evidence>
<organism evidence="4 5">
    <name type="scientific">Teichococcus vastitatis</name>
    <dbReference type="NCBI Taxonomy" id="2307076"/>
    <lineage>
        <taxon>Bacteria</taxon>
        <taxon>Pseudomonadati</taxon>
        <taxon>Pseudomonadota</taxon>
        <taxon>Alphaproteobacteria</taxon>
        <taxon>Acetobacterales</taxon>
        <taxon>Roseomonadaceae</taxon>
        <taxon>Roseomonas</taxon>
    </lineage>
</organism>
<evidence type="ECO:0000256" key="3">
    <source>
        <dbReference type="RuleBase" id="RU000363"/>
    </source>
</evidence>
<protein>
    <submittedName>
        <fullName evidence="4">SDR family oxidoreductase</fullName>
    </submittedName>
</protein>
<dbReference type="InterPro" id="IPR036291">
    <property type="entry name" value="NAD(P)-bd_dom_sf"/>
</dbReference>
<dbReference type="PANTHER" id="PTHR44196">
    <property type="entry name" value="DEHYDROGENASE/REDUCTASE SDR FAMILY MEMBER 7B"/>
    <property type="match status" value="1"/>
</dbReference>
<evidence type="ECO:0000313" key="5">
    <source>
        <dbReference type="Proteomes" id="UP001201985"/>
    </source>
</evidence>
<dbReference type="PRINTS" id="PR00080">
    <property type="entry name" value="SDRFAMILY"/>
</dbReference>
<accession>A0ABS9W5Y1</accession>
<reference evidence="4 5" key="1">
    <citation type="submission" date="2022-03" db="EMBL/GenBank/DDBJ databases">
        <title>Complete genome analysis of Roseomonas KG 17.1 : a prolific producer of plant growth promoters.</title>
        <authorList>
            <person name="Saadouli I."/>
            <person name="Najjari A."/>
            <person name="Mosbah A."/>
            <person name="Ouzari H.I."/>
        </authorList>
    </citation>
    <scope>NUCLEOTIDE SEQUENCE [LARGE SCALE GENOMIC DNA]</scope>
    <source>
        <strain evidence="4 5">KG17-1</strain>
    </source>
</reference>
<evidence type="ECO:0000256" key="1">
    <source>
        <dbReference type="ARBA" id="ARBA00006484"/>
    </source>
</evidence>
<keyword evidence="5" id="KW-1185">Reference proteome</keyword>
<name>A0ABS9W5Y1_9PROT</name>
<dbReference type="Pfam" id="PF00106">
    <property type="entry name" value="adh_short"/>
    <property type="match status" value="1"/>
</dbReference>
<dbReference type="SUPFAM" id="SSF51735">
    <property type="entry name" value="NAD(P)-binding Rossmann-fold domains"/>
    <property type="match status" value="1"/>
</dbReference>
<dbReference type="PRINTS" id="PR00081">
    <property type="entry name" value="GDHRDH"/>
</dbReference>
<dbReference type="CDD" id="cd05233">
    <property type="entry name" value="SDR_c"/>
    <property type="match status" value="1"/>
</dbReference>
<keyword evidence="2" id="KW-0560">Oxidoreductase</keyword>
<comment type="caution">
    <text evidence="4">The sequence shown here is derived from an EMBL/GenBank/DDBJ whole genome shotgun (WGS) entry which is preliminary data.</text>
</comment>
<gene>
    <name evidence="4" type="ORF">MON41_13130</name>
</gene>
<dbReference type="PANTHER" id="PTHR44196:SF1">
    <property type="entry name" value="DEHYDROGENASE_REDUCTASE SDR FAMILY MEMBER 7B"/>
    <property type="match status" value="1"/>
</dbReference>
<dbReference type="Gene3D" id="3.40.50.720">
    <property type="entry name" value="NAD(P)-binding Rossmann-like Domain"/>
    <property type="match status" value="1"/>
</dbReference>
<evidence type="ECO:0000313" key="4">
    <source>
        <dbReference type="EMBL" id="MCI0754702.1"/>
    </source>
</evidence>
<dbReference type="RefSeq" id="WP_120008512.1">
    <property type="nucleotide sequence ID" value="NZ_JALBUU010000004.1"/>
</dbReference>
<sequence length="255" mass="26298">MSGGTTSGKTAWITGAGSGIGQATAVALAKAGYRLALSGRREEKLRETAGMIGGNALVLPLDVTDSAAVQAAAKRVAEELGGPDLLVNNAGSNVPRRHWHQLVPEDVERVLDANLTAPFMTSLAVLPAMKARGGGLIVQIASIAGKGTSAVSGPGYIAAKSGFVALSATLNAENGIHNIRSTCICPGEVATPILDKRPVPVSAEDRARLLQAEDIAAAVLFVAGLPDRVCLTEMLVMPTYERLGAEWARQVAAMP</sequence>
<dbReference type="InterPro" id="IPR002347">
    <property type="entry name" value="SDR_fam"/>
</dbReference>
<dbReference type="EMBL" id="JALBUU010000004">
    <property type="protein sequence ID" value="MCI0754702.1"/>
    <property type="molecule type" value="Genomic_DNA"/>
</dbReference>
<comment type="similarity">
    <text evidence="1 3">Belongs to the short-chain dehydrogenases/reductases (SDR) family.</text>
</comment>
<dbReference type="Proteomes" id="UP001201985">
    <property type="component" value="Unassembled WGS sequence"/>
</dbReference>